<gene>
    <name evidence="17" type="ORF">F9K24_06520</name>
</gene>
<feature type="transmembrane region" description="Helical" evidence="15">
    <location>
        <begin position="794"/>
        <end position="814"/>
    </location>
</feature>
<dbReference type="Gene3D" id="3.30.70.100">
    <property type="match status" value="1"/>
</dbReference>
<dbReference type="SUPFAM" id="SSF55008">
    <property type="entry name" value="HMA, heavy metal-associated domain"/>
    <property type="match status" value="1"/>
</dbReference>
<feature type="transmembrane region" description="Helical" evidence="15">
    <location>
        <begin position="478"/>
        <end position="502"/>
    </location>
</feature>
<dbReference type="InterPro" id="IPR059000">
    <property type="entry name" value="ATPase_P-type_domA"/>
</dbReference>
<dbReference type="Pfam" id="PF00403">
    <property type="entry name" value="HMA"/>
    <property type="match status" value="1"/>
</dbReference>
<keyword evidence="6 15" id="KW-0812">Transmembrane</keyword>
<proteinExistence type="inferred from homology"/>
<evidence type="ECO:0000256" key="8">
    <source>
        <dbReference type="ARBA" id="ARBA00022741"/>
    </source>
</evidence>
<keyword evidence="11" id="KW-1278">Translocase</keyword>
<keyword evidence="3" id="KW-0813">Transport</keyword>
<dbReference type="PROSITE" id="PS00154">
    <property type="entry name" value="ATPASE_E1_E2"/>
    <property type="match status" value="1"/>
</dbReference>
<evidence type="ECO:0000256" key="6">
    <source>
        <dbReference type="ARBA" id="ARBA00022692"/>
    </source>
</evidence>
<keyword evidence="7 15" id="KW-0479">Metal-binding</keyword>
<dbReference type="SFLD" id="SFLDS00003">
    <property type="entry name" value="Haloacid_Dehalogenase"/>
    <property type="match status" value="1"/>
</dbReference>
<dbReference type="GO" id="GO:0005886">
    <property type="term" value="C:plasma membrane"/>
    <property type="evidence" value="ECO:0007669"/>
    <property type="project" value="UniProtKB-SubCell"/>
</dbReference>
<keyword evidence="13" id="KW-0406">Ion transport</keyword>
<dbReference type="InterPro" id="IPR036412">
    <property type="entry name" value="HAD-like_sf"/>
</dbReference>
<keyword evidence="4 15" id="KW-1003">Cell membrane</keyword>
<dbReference type="NCBIfam" id="TIGR01494">
    <property type="entry name" value="ATPase_P-type"/>
    <property type="match status" value="2"/>
</dbReference>
<dbReference type="SUPFAM" id="SSF81665">
    <property type="entry name" value="Calcium ATPase, transmembrane domain M"/>
    <property type="match status" value="1"/>
</dbReference>
<evidence type="ECO:0000256" key="1">
    <source>
        <dbReference type="ARBA" id="ARBA00004651"/>
    </source>
</evidence>
<keyword evidence="14 15" id="KW-0472">Membrane</keyword>
<evidence type="ECO:0000256" key="12">
    <source>
        <dbReference type="ARBA" id="ARBA00022989"/>
    </source>
</evidence>
<keyword evidence="10" id="KW-0460">Magnesium</keyword>
<evidence type="ECO:0000256" key="4">
    <source>
        <dbReference type="ARBA" id="ARBA00022475"/>
    </source>
</evidence>
<feature type="transmembrane region" description="Helical" evidence="15">
    <location>
        <begin position="446"/>
        <end position="466"/>
    </location>
</feature>
<keyword evidence="8 15" id="KW-0547">Nucleotide-binding</keyword>
<evidence type="ECO:0000313" key="18">
    <source>
        <dbReference type="Proteomes" id="UP000460298"/>
    </source>
</evidence>
<dbReference type="InterPro" id="IPR023299">
    <property type="entry name" value="ATPase_P-typ_cyto_dom_N"/>
</dbReference>
<dbReference type="SUPFAM" id="SSF56784">
    <property type="entry name" value="HAD-like"/>
    <property type="match status" value="1"/>
</dbReference>
<dbReference type="Proteomes" id="UP000460298">
    <property type="component" value="Unassembled WGS sequence"/>
</dbReference>
<dbReference type="InterPro" id="IPR001757">
    <property type="entry name" value="P_typ_ATPase"/>
</dbReference>
<accession>A0A833H2S3</accession>
<dbReference type="InterPro" id="IPR021993">
    <property type="entry name" value="ATPase-cat-bd"/>
</dbReference>
<evidence type="ECO:0000256" key="2">
    <source>
        <dbReference type="ARBA" id="ARBA00006024"/>
    </source>
</evidence>
<evidence type="ECO:0000256" key="9">
    <source>
        <dbReference type="ARBA" id="ARBA00022840"/>
    </source>
</evidence>
<organism evidence="17 18">
    <name type="scientific">Leptonema illini</name>
    <dbReference type="NCBI Taxonomy" id="183"/>
    <lineage>
        <taxon>Bacteria</taxon>
        <taxon>Pseudomonadati</taxon>
        <taxon>Spirochaetota</taxon>
        <taxon>Spirochaetia</taxon>
        <taxon>Leptospirales</taxon>
        <taxon>Leptospiraceae</taxon>
        <taxon>Leptonema</taxon>
    </lineage>
</organism>
<evidence type="ECO:0000256" key="11">
    <source>
        <dbReference type="ARBA" id="ARBA00022967"/>
    </source>
</evidence>
<feature type="transmembrane region" description="Helical" evidence="15">
    <location>
        <begin position="222"/>
        <end position="243"/>
    </location>
</feature>
<feature type="transmembrane region" description="Helical" evidence="15">
    <location>
        <begin position="283"/>
        <end position="301"/>
    </location>
</feature>
<dbReference type="GO" id="GO:0055070">
    <property type="term" value="P:copper ion homeostasis"/>
    <property type="evidence" value="ECO:0007669"/>
    <property type="project" value="TreeGrafter"/>
</dbReference>
<keyword evidence="9 15" id="KW-0067">ATP-binding</keyword>
<dbReference type="SFLD" id="SFLDG00002">
    <property type="entry name" value="C1.7:_P-type_atpase_like"/>
    <property type="match status" value="1"/>
</dbReference>
<dbReference type="GO" id="GO:0005524">
    <property type="term" value="F:ATP binding"/>
    <property type="evidence" value="ECO:0007669"/>
    <property type="project" value="UniProtKB-UniRule"/>
</dbReference>
<name>A0A833H2S3_9LEPT</name>
<dbReference type="SUPFAM" id="SSF81653">
    <property type="entry name" value="Calcium ATPase, transduction domain A"/>
    <property type="match status" value="1"/>
</dbReference>
<dbReference type="GO" id="GO:0043682">
    <property type="term" value="F:P-type divalent copper transporter activity"/>
    <property type="evidence" value="ECO:0007669"/>
    <property type="project" value="TreeGrafter"/>
</dbReference>
<dbReference type="AlphaFoldDB" id="A0A833H2S3"/>
<evidence type="ECO:0000256" key="3">
    <source>
        <dbReference type="ARBA" id="ARBA00022448"/>
    </source>
</evidence>
<dbReference type="PROSITE" id="PS50846">
    <property type="entry name" value="HMA_2"/>
    <property type="match status" value="1"/>
</dbReference>
<evidence type="ECO:0000256" key="15">
    <source>
        <dbReference type="RuleBase" id="RU362081"/>
    </source>
</evidence>
<comment type="caution">
    <text evidence="17">The sequence shown here is derived from an EMBL/GenBank/DDBJ whole genome shotgun (WGS) entry which is preliminary data.</text>
</comment>
<dbReference type="Pfam" id="PF00702">
    <property type="entry name" value="Hydrolase"/>
    <property type="match status" value="1"/>
</dbReference>
<dbReference type="InterPro" id="IPR006121">
    <property type="entry name" value="HMA_dom"/>
</dbReference>
<dbReference type="InterPro" id="IPR036163">
    <property type="entry name" value="HMA_dom_sf"/>
</dbReference>
<dbReference type="Gene3D" id="3.40.50.1000">
    <property type="entry name" value="HAD superfamily/HAD-like"/>
    <property type="match status" value="1"/>
</dbReference>
<evidence type="ECO:0000256" key="10">
    <source>
        <dbReference type="ARBA" id="ARBA00022842"/>
    </source>
</evidence>
<evidence type="ECO:0000259" key="16">
    <source>
        <dbReference type="PROSITE" id="PS50846"/>
    </source>
</evidence>
<evidence type="ECO:0000256" key="5">
    <source>
        <dbReference type="ARBA" id="ARBA00022553"/>
    </source>
</evidence>
<protein>
    <submittedName>
        <fullName evidence="17">Heavy metal translocating P-type ATPase</fullName>
    </submittedName>
</protein>
<comment type="similarity">
    <text evidence="2 15">Belongs to the cation transport ATPase (P-type) (TC 3.A.3) family. Type IB subfamily.</text>
</comment>
<feature type="domain" description="HMA" evidence="16">
    <location>
        <begin position="103"/>
        <end position="169"/>
    </location>
</feature>
<dbReference type="InterPro" id="IPR044492">
    <property type="entry name" value="P_typ_ATPase_HD_dom"/>
</dbReference>
<evidence type="ECO:0000256" key="14">
    <source>
        <dbReference type="ARBA" id="ARBA00023136"/>
    </source>
</evidence>
<dbReference type="EMBL" id="WBUI01000005">
    <property type="protein sequence ID" value="KAB2933498.1"/>
    <property type="molecule type" value="Genomic_DNA"/>
</dbReference>
<dbReference type="PANTHER" id="PTHR43520:SF5">
    <property type="entry name" value="CATION-TRANSPORTING P-TYPE ATPASE-RELATED"/>
    <property type="match status" value="1"/>
</dbReference>
<dbReference type="InterPro" id="IPR027256">
    <property type="entry name" value="P-typ_ATPase_IB"/>
</dbReference>
<dbReference type="InterPro" id="IPR008250">
    <property type="entry name" value="ATPase_P-typ_transduc_dom_A_sf"/>
</dbReference>
<dbReference type="InterPro" id="IPR023214">
    <property type="entry name" value="HAD_sf"/>
</dbReference>
<dbReference type="SUPFAM" id="SSF81660">
    <property type="entry name" value="Metal cation-transporting ATPase, ATP-binding domain N"/>
    <property type="match status" value="1"/>
</dbReference>
<keyword evidence="12 15" id="KW-1133">Transmembrane helix</keyword>
<evidence type="ECO:0000313" key="17">
    <source>
        <dbReference type="EMBL" id="KAB2933498.1"/>
    </source>
</evidence>
<feature type="transmembrane region" description="Helical" evidence="15">
    <location>
        <begin position="820"/>
        <end position="841"/>
    </location>
</feature>
<dbReference type="Gene3D" id="2.70.150.10">
    <property type="entry name" value="Calcium-transporting ATPase, cytoplasmic transduction domain A"/>
    <property type="match status" value="1"/>
</dbReference>
<evidence type="ECO:0000256" key="7">
    <source>
        <dbReference type="ARBA" id="ARBA00022723"/>
    </source>
</evidence>
<dbReference type="GO" id="GO:0005507">
    <property type="term" value="F:copper ion binding"/>
    <property type="evidence" value="ECO:0007669"/>
    <property type="project" value="TreeGrafter"/>
</dbReference>
<dbReference type="PRINTS" id="PR00119">
    <property type="entry name" value="CATATPASE"/>
</dbReference>
<evidence type="ECO:0000256" key="13">
    <source>
        <dbReference type="ARBA" id="ARBA00023065"/>
    </source>
</evidence>
<dbReference type="GO" id="GO:0016887">
    <property type="term" value="F:ATP hydrolysis activity"/>
    <property type="evidence" value="ECO:0007669"/>
    <property type="project" value="InterPro"/>
</dbReference>
<feature type="transmembrane region" description="Helical" evidence="15">
    <location>
        <begin position="255"/>
        <end position="277"/>
    </location>
</feature>
<keyword evidence="5" id="KW-0597">Phosphoprotein</keyword>
<reference evidence="17 18" key="1">
    <citation type="submission" date="2019-10" db="EMBL/GenBank/DDBJ databases">
        <title>Extracellular Electron Transfer in a Candidatus Methanoperedens spp. Enrichment Culture.</title>
        <authorList>
            <person name="Berger S."/>
            <person name="Rangel Shaw D."/>
            <person name="Berben T."/>
            <person name="In 'T Zandt M."/>
            <person name="Frank J."/>
            <person name="Reimann J."/>
            <person name="Jetten M.S.M."/>
            <person name="Welte C.U."/>
        </authorList>
    </citation>
    <scope>NUCLEOTIDE SEQUENCE [LARGE SCALE GENOMIC DNA]</scope>
    <source>
        <strain evidence="17">SB12</strain>
    </source>
</reference>
<sequence length="852" mass="93468">MTSPIRETAGNSSRKIDGCYHCGLPVETDSFRLQSAAEELHFCCNGCKNAYLLIQQEGLGSYYQSRTDFASRPDEKQMPEEALYRALEDRIASKGQDGEQSFLEGTFLIRGIHCASCVWLNEKILRNIDGVISAEVQLVTSRVHLKWNPEKTDLARLARAVSKVGYRLLPVQEKENVELKKASVSLLKKMAVAGFFTGNIMLISFSLYAGMFSFMDELTKQFFHFVAWLMATPVYLYSASEFFKAAWASIRNRVLGMDILTASGLSLAYFYSVYVTLTGKGEVFFDAVCFVVFAILIGRFLESRIRLKTWYYTHNLISHIPDFARLLNAGVDIDDLDEESQVRITPLEDVRIGDRFVVRNGEALPVDGRLLSESAETDESALTGEFRPRQRKAGEILTAGSRAAGEKAIVLEATSTHATSTLTRIMSMAEESLRDRPRSERIASRAAAIFIGFVLLAGVATFFYWFEIRNDLPGAILHTLSLLIVACPCALSLSIPTAILVAMQRSFSRGCLIHKAEHLEILAKAKHFAFDKTGTITTGKMHVSRIDGCSAGKAPEYLLLAAQIQASTGIEHPLATAFIESAPKHQRLRRDDIETTYLTGRGVQALVPVNIAGGGADSFAKAAYHLGSLPYLEELGYGIGAVSLDGIATPVGFGRTLNGQKELLCVFQLQDTIRPEAASVVAELNKAGDTELLTGDGEQTAALVTQGTGLRSFQASMTPEQKRDRIAELRKAGVTVMLGDGVNDTVALSAAHVGITFAEASRLALYSADILLLKPDLRLLTFMTRLSRRTRMKIVQNLSISFGYNVLLLPLAFFGYITPLLGAIFMSLSSICVVLNSLTLMRAGAEETPQEP</sequence>
<dbReference type="PANTHER" id="PTHR43520">
    <property type="entry name" value="ATP7, ISOFORM B"/>
    <property type="match status" value="1"/>
</dbReference>
<dbReference type="Pfam" id="PF12156">
    <property type="entry name" value="ATPase-cat_bd"/>
    <property type="match status" value="1"/>
</dbReference>
<comment type="subcellular location">
    <subcellularLocation>
        <location evidence="1">Cell membrane</location>
        <topology evidence="1">Multi-pass membrane protein</topology>
    </subcellularLocation>
</comment>
<dbReference type="NCBIfam" id="TIGR01525">
    <property type="entry name" value="ATPase-IB_hvy"/>
    <property type="match status" value="1"/>
</dbReference>
<feature type="transmembrane region" description="Helical" evidence="15">
    <location>
        <begin position="190"/>
        <end position="210"/>
    </location>
</feature>
<dbReference type="Gene3D" id="3.40.1110.10">
    <property type="entry name" value="Calcium-transporting ATPase, cytoplasmic domain N"/>
    <property type="match status" value="1"/>
</dbReference>
<dbReference type="InterPro" id="IPR023298">
    <property type="entry name" value="ATPase_P-typ_TM_dom_sf"/>
</dbReference>
<dbReference type="InterPro" id="IPR018303">
    <property type="entry name" value="ATPase_P-typ_P_site"/>
</dbReference>
<dbReference type="SFLD" id="SFLDF00027">
    <property type="entry name" value="p-type_atpase"/>
    <property type="match status" value="1"/>
</dbReference>
<dbReference type="CDD" id="cd00371">
    <property type="entry name" value="HMA"/>
    <property type="match status" value="1"/>
</dbReference>
<dbReference type="Pfam" id="PF00122">
    <property type="entry name" value="E1-E2_ATPase"/>
    <property type="match status" value="1"/>
</dbReference>